<evidence type="ECO:0000313" key="2">
    <source>
        <dbReference type="Proteomes" id="UP000076837"/>
    </source>
</evidence>
<name>A0A163LWJ9_DIDRA</name>
<dbReference type="GO" id="GO:0006044">
    <property type="term" value="P:N-acetylglucosamine metabolic process"/>
    <property type="evidence" value="ECO:0007669"/>
    <property type="project" value="TreeGrafter"/>
</dbReference>
<proteinExistence type="predicted"/>
<sequence length="234" mass="27154">MAPQHPVDESSLPSVFQASWKSNPDPTALPFPRDNPPFALTAIDRRQLNLKDDEYTPHSWENLRQLISAGQLDELKRWPSQLKAYLSWTAHVKAKYGSATSYLLTQRLFWRPINDDTGAMAFNVKNVVPFADPEDFTILRNDWPYGHEPGIRHVCVWLKQRLPVDKDGALSEEGIRMVEEFVNNEFRVKVGEEEKDSKIIWFKNTTNLQSVRSLEHLHVLVRHVDDEVLKQWLV</sequence>
<dbReference type="Pfam" id="PF12239">
    <property type="entry name" value="DUF3605"/>
    <property type="match status" value="1"/>
</dbReference>
<dbReference type="EMBL" id="JYNV01000030">
    <property type="protein sequence ID" value="KZM28189.1"/>
    <property type="molecule type" value="Genomic_DNA"/>
</dbReference>
<protein>
    <submittedName>
        <fullName evidence="1">Uncharacterized protein</fullName>
    </submittedName>
</protein>
<reference evidence="1 2" key="1">
    <citation type="journal article" date="2016" name="Sci. Rep.">
        <title>Draft genome sequencing and secretome analysis of fungal phytopathogen Ascochyta rabiei provides insight into the necrotrophic effector repertoire.</title>
        <authorList>
            <person name="Verma S."/>
            <person name="Gazara R.K."/>
            <person name="Nizam S."/>
            <person name="Parween S."/>
            <person name="Chattopadhyay D."/>
            <person name="Verma P.K."/>
        </authorList>
    </citation>
    <scope>NUCLEOTIDE SEQUENCE [LARGE SCALE GENOMIC DNA]</scope>
    <source>
        <strain evidence="1 2">ArDII</strain>
    </source>
</reference>
<evidence type="ECO:0000313" key="1">
    <source>
        <dbReference type="EMBL" id="KZM28189.1"/>
    </source>
</evidence>
<keyword evidence="2" id="KW-1185">Reference proteome</keyword>
<organism evidence="1 2">
    <name type="scientific">Didymella rabiei</name>
    <name type="common">Chickpea ascochyta blight fungus</name>
    <name type="synonym">Mycosphaerella rabiei</name>
    <dbReference type="NCBI Taxonomy" id="5454"/>
    <lineage>
        <taxon>Eukaryota</taxon>
        <taxon>Fungi</taxon>
        <taxon>Dikarya</taxon>
        <taxon>Ascomycota</taxon>
        <taxon>Pezizomycotina</taxon>
        <taxon>Dothideomycetes</taxon>
        <taxon>Pleosporomycetidae</taxon>
        <taxon>Pleosporales</taxon>
        <taxon>Pleosporineae</taxon>
        <taxon>Didymellaceae</taxon>
        <taxon>Ascochyta</taxon>
    </lineage>
</organism>
<dbReference type="Proteomes" id="UP000076837">
    <property type="component" value="Unassembled WGS sequence"/>
</dbReference>
<dbReference type="OrthoDB" id="498286at2759"/>
<comment type="caution">
    <text evidence="1">The sequence shown here is derived from an EMBL/GenBank/DDBJ whole genome shotgun (WGS) entry which is preliminary data.</text>
</comment>
<gene>
    <name evidence="1" type="ORF">ST47_g673</name>
</gene>
<accession>A0A163LWJ9</accession>
<dbReference type="GO" id="GO:0005737">
    <property type="term" value="C:cytoplasm"/>
    <property type="evidence" value="ECO:0007669"/>
    <property type="project" value="TreeGrafter"/>
</dbReference>
<dbReference type="AlphaFoldDB" id="A0A163LWJ9"/>
<dbReference type="PANTHER" id="PTHR35020">
    <property type="entry name" value="N-ACETYLGLUCOSAMINE-INDUCED PROTEIN 1"/>
    <property type="match status" value="1"/>
</dbReference>
<dbReference type="STRING" id="5454.A0A163LWJ9"/>
<dbReference type="PANTHER" id="PTHR35020:SF2">
    <property type="entry name" value="N-ACETYLGLUCOSAMINE-INDUCED PROTEIN 1"/>
    <property type="match status" value="1"/>
</dbReference>
<dbReference type="InterPro" id="IPR022036">
    <property type="entry name" value="DUF3605"/>
</dbReference>